<name>A0A8J3VH49_9ACTN</name>
<comment type="caution">
    <text evidence="1">The sequence shown here is derived from an EMBL/GenBank/DDBJ whole genome shotgun (WGS) entry which is preliminary data.</text>
</comment>
<dbReference type="RefSeq" id="WP_203909501.1">
    <property type="nucleotide sequence ID" value="NZ_BONY01000020.1"/>
</dbReference>
<dbReference type="SUPFAM" id="SSF55961">
    <property type="entry name" value="Bet v1-like"/>
    <property type="match status" value="1"/>
</dbReference>
<dbReference type="EMBL" id="BONY01000020">
    <property type="protein sequence ID" value="GIH05666.1"/>
    <property type="molecule type" value="Genomic_DNA"/>
</dbReference>
<evidence type="ECO:0008006" key="3">
    <source>
        <dbReference type="Google" id="ProtNLM"/>
    </source>
</evidence>
<evidence type="ECO:0000313" key="1">
    <source>
        <dbReference type="EMBL" id="GIH05666.1"/>
    </source>
</evidence>
<dbReference type="InterPro" id="IPR019587">
    <property type="entry name" value="Polyketide_cyclase/dehydratase"/>
</dbReference>
<evidence type="ECO:0000313" key="2">
    <source>
        <dbReference type="Proteomes" id="UP000612899"/>
    </source>
</evidence>
<organism evidence="1 2">
    <name type="scientific">Rhizocola hellebori</name>
    <dbReference type="NCBI Taxonomy" id="1392758"/>
    <lineage>
        <taxon>Bacteria</taxon>
        <taxon>Bacillati</taxon>
        <taxon>Actinomycetota</taxon>
        <taxon>Actinomycetes</taxon>
        <taxon>Micromonosporales</taxon>
        <taxon>Micromonosporaceae</taxon>
        <taxon>Rhizocola</taxon>
    </lineage>
</organism>
<proteinExistence type="predicted"/>
<accession>A0A8J3VH49</accession>
<keyword evidence="2" id="KW-1185">Reference proteome</keyword>
<dbReference type="Gene3D" id="3.30.530.20">
    <property type="match status" value="1"/>
</dbReference>
<protein>
    <recommendedName>
        <fullName evidence="3">SRPBCC family protein</fullName>
    </recommendedName>
</protein>
<dbReference type="InterPro" id="IPR023393">
    <property type="entry name" value="START-like_dom_sf"/>
</dbReference>
<gene>
    <name evidence="1" type="ORF">Rhe02_37330</name>
</gene>
<sequence>MAPMVSVIEIARPPGEVFSYVTDPARFPQWQRDVVSVSRSGSRFVTTRRIGGVERVIVQQIDRSDPPHSWAASGVEGPIRPHAAIAVEPLDGGARSRVTFTLDFEAHGIGVALLPLVRRQTRRSAPKSYQNLKRLLE</sequence>
<reference evidence="1" key="1">
    <citation type="submission" date="2021-01" db="EMBL/GenBank/DDBJ databases">
        <title>Whole genome shotgun sequence of Rhizocola hellebori NBRC 109834.</title>
        <authorList>
            <person name="Komaki H."/>
            <person name="Tamura T."/>
        </authorList>
    </citation>
    <scope>NUCLEOTIDE SEQUENCE</scope>
    <source>
        <strain evidence="1">NBRC 109834</strain>
    </source>
</reference>
<dbReference type="Pfam" id="PF10604">
    <property type="entry name" value="Polyketide_cyc2"/>
    <property type="match status" value="1"/>
</dbReference>
<dbReference type="Proteomes" id="UP000612899">
    <property type="component" value="Unassembled WGS sequence"/>
</dbReference>
<dbReference type="AlphaFoldDB" id="A0A8J3VH49"/>